<dbReference type="Pfam" id="PF00521">
    <property type="entry name" value="DNA_topoisoIV"/>
    <property type="match status" value="1"/>
</dbReference>
<evidence type="ECO:0000256" key="10">
    <source>
        <dbReference type="PROSITE-ProRule" id="PRU01384"/>
    </source>
</evidence>
<comment type="similarity">
    <text evidence="3">Belongs to the type II topoisomerase family.</text>
</comment>
<dbReference type="InterPro" id="IPR001154">
    <property type="entry name" value="TopoII_euk"/>
</dbReference>
<dbReference type="Gene3D" id="3.90.199.10">
    <property type="entry name" value="Topoisomerase II, domain 5"/>
    <property type="match status" value="1"/>
</dbReference>
<comment type="cofactor">
    <cofactor evidence="2">
        <name>Mg(2+)</name>
        <dbReference type="ChEBI" id="CHEBI:18420"/>
    </cofactor>
</comment>
<dbReference type="GO" id="GO:0003918">
    <property type="term" value="F:DNA topoisomerase type II (double strand cut, ATP-hydrolyzing) activity"/>
    <property type="evidence" value="ECO:0007669"/>
    <property type="project" value="UniProtKB-EC"/>
</dbReference>
<gene>
    <name evidence="13" type="ORF">V5N11_001901</name>
</gene>
<comment type="catalytic activity">
    <reaction evidence="1 10">
        <text>ATP-dependent breakage, passage and rejoining of double-stranded DNA.</text>
        <dbReference type="EC" id="5.6.2.2"/>
    </reaction>
</comment>
<evidence type="ECO:0000256" key="1">
    <source>
        <dbReference type="ARBA" id="ARBA00000185"/>
    </source>
</evidence>
<dbReference type="GO" id="GO:0003677">
    <property type="term" value="F:DNA binding"/>
    <property type="evidence" value="ECO:0007669"/>
    <property type="project" value="UniProtKB-UniRule"/>
</dbReference>
<feature type="region of interest" description="Disordered" evidence="11">
    <location>
        <begin position="345"/>
        <end position="376"/>
    </location>
</feature>
<evidence type="ECO:0000256" key="4">
    <source>
        <dbReference type="ARBA" id="ARBA00012895"/>
    </source>
</evidence>
<dbReference type="InterPro" id="IPR013760">
    <property type="entry name" value="Topo_IIA-like_dom_sf"/>
</dbReference>
<sequence length="376" mass="42649">MTFTVPHLSTSVANDTCYHHNVDNLGKTAISMAQGYVGSNNITLLVPKGQFGTRWEGGKDGASPTYISVMLSQITRVLFSEEDNILLEYLNECGREIEPTWFMPIIPTVLVNGCEGVGSGFSTYIPNYNPTDIVANIRRLLNGETMVPMDPWYKGFKGKIEKTDTNEGGCSSYTVTGDYKKVNDTHIRILELPIKLWTSQYKKFLTSSPLLQSYRFPSDVKSVNIDLFLTKENMEVAQKMGFLNAFKLTKKISTRNMHLFDEKGVHKKYTTPEQILEKFFHLRMEYYERRKINMLKNLQLEQLSGVVTGEMKIQELDNAIVELEASTASSLWLVELDSLERELGEAEEKEVKAPRKQKQSEGVAIGMSPEKKARKI</sequence>
<evidence type="ECO:0000256" key="3">
    <source>
        <dbReference type="ARBA" id="ARBA00011080"/>
    </source>
</evidence>
<keyword evidence="5" id="KW-0547">Nucleotide-binding</keyword>
<evidence type="ECO:0000256" key="11">
    <source>
        <dbReference type="SAM" id="MobiDB-lite"/>
    </source>
</evidence>
<dbReference type="Gene3D" id="3.30.1360.40">
    <property type="match status" value="1"/>
</dbReference>
<dbReference type="InterPro" id="IPR002205">
    <property type="entry name" value="Topo_IIA_dom_A"/>
</dbReference>
<reference evidence="13 14" key="1">
    <citation type="submission" date="2024-04" db="EMBL/GenBank/DDBJ databases">
        <title>Genome assembly C_amara_ONT_v2.</title>
        <authorList>
            <person name="Yant L."/>
            <person name="Moore C."/>
            <person name="Slenker M."/>
        </authorList>
    </citation>
    <scope>NUCLEOTIDE SEQUENCE [LARGE SCALE GENOMIC DNA]</scope>
    <source>
        <tissue evidence="13">Leaf</tissue>
    </source>
</reference>
<dbReference type="InterPro" id="IPR013758">
    <property type="entry name" value="Topo_IIA_A/C_ab"/>
</dbReference>
<keyword evidence="7 10" id="KW-0799">Topoisomerase</keyword>
<keyword evidence="6" id="KW-0067">ATP-binding</keyword>
<dbReference type="InterPro" id="IPR013757">
    <property type="entry name" value="Topo_IIA_A_a_sf"/>
</dbReference>
<dbReference type="SMART" id="SM00434">
    <property type="entry name" value="TOP4c"/>
    <property type="match status" value="1"/>
</dbReference>
<keyword evidence="9 10" id="KW-0413">Isomerase</keyword>
<dbReference type="PANTHER" id="PTHR10169:SF38">
    <property type="entry name" value="DNA TOPOISOMERASE 2"/>
    <property type="match status" value="1"/>
</dbReference>
<evidence type="ECO:0000313" key="13">
    <source>
        <dbReference type="EMBL" id="KAL1206886.1"/>
    </source>
</evidence>
<evidence type="ECO:0000256" key="2">
    <source>
        <dbReference type="ARBA" id="ARBA00001946"/>
    </source>
</evidence>
<dbReference type="PRINTS" id="PR01158">
    <property type="entry name" value="TOPISMRASEII"/>
</dbReference>
<evidence type="ECO:0000256" key="5">
    <source>
        <dbReference type="ARBA" id="ARBA00022741"/>
    </source>
</evidence>
<dbReference type="Gene3D" id="1.10.268.10">
    <property type="entry name" value="Topoisomerase, domain 3"/>
    <property type="match status" value="1"/>
</dbReference>
<dbReference type="InterPro" id="IPR050634">
    <property type="entry name" value="DNA_Topoisomerase_II"/>
</dbReference>
<feature type="domain" description="Topo IIA-type catalytic" evidence="12">
    <location>
        <begin position="1"/>
        <end position="376"/>
    </location>
</feature>
<evidence type="ECO:0000256" key="7">
    <source>
        <dbReference type="ARBA" id="ARBA00023029"/>
    </source>
</evidence>
<evidence type="ECO:0000256" key="8">
    <source>
        <dbReference type="ARBA" id="ARBA00023125"/>
    </source>
</evidence>
<comment type="caution">
    <text evidence="13">The sequence shown here is derived from an EMBL/GenBank/DDBJ whole genome shotgun (WGS) entry which is preliminary data.</text>
</comment>
<dbReference type="SUPFAM" id="SSF56719">
    <property type="entry name" value="Type II DNA topoisomerase"/>
    <property type="match status" value="1"/>
</dbReference>
<dbReference type="EMBL" id="JBANAX010000493">
    <property type="protein sequence ID" value="KAL1206886.1"/>
    <property type="molecule type" value="Genomic_DNA"/>
</dbReference>
<keyword evidence="8 10" id="KW-0238">DNA-binding</keyword>
<evidence type="ECO:0000259" key="12">
    <source>
        <dbReference type="PROSITE" id="PS52040"/>
    </source>
</evidence>
<dbReference type="AlphaFoldDB" id="A0ABD1AL80"/>
<dbReference type="Proteomes" id="UP001558713">
    <property type="component" value="Unassembled WGS sequence"/>
</dbReference>
<keyword evidence="14" id="KW-1185">Reference proteome</keyword>
<feature type="active site" description="O-(5'-phospho-DNA)-tyrosine intermediate" evidence="10">
    <location>
        <position position="66"/>
    </location>
</feature>
<proteinExistence type="inferred from homology"/>
<dbReference type="PROSITE" id="PS52040">
    <property type="entry name" value="TOPO_IIA"/>
    <property type="match status" value="1"/>
</dbReference>
<evidence type="ECO:0000313" key="14">
    <source>
        <dbReference type="Proteomes" id="UP001558713"/>
    </source>
</evidence>
<protein>
    <recommendedName>
        <fullName evidence="4">DNA topoisomerase (ATP-hydrolyzing)</fullName>
        <ecNumber evidence="4">5.6.2.2</ecNumber>
    </recommendedName>
</protein>
<organism evidence="13 14">
    <name type="scientific">Cardamine amara subsp. amara</name>
    <dbReference type="NCBI Taxonomy" id="228776"/>
    <lineage>
        <taxon>Eukaryota</taxon>
        <taxon>Viridiplantae</taxon>
        <taxon>Streptophyta</taxon>
        <taxon>Embryophyta</taxon>
        <taxon>Tracheophyta</taxon>
        <taxon>Spermatophyta</taxon>
        <taxon>Magnoliopsida</taxon>
        <taxon>eudicotyledons</taxon>
        <taxon>Gunneridae</taxon>
        <taxon>Pentapetalae</taxon>
        <taxon>rosids</taxon>
        <taxon>malvids</taxon>
        <taxon>Brassicales</taxon>
        <taxon>Brassicaceae</taxon>
        <taxon>Cardamineae</taxon>
        <taxon>Cardamine</taxon>
    </lineage>
</organism>
<dbReference type="GO" id="GO:0005524">
    <property type="term" value="F:ATP binding"/>
    <property type="evidence" value="ECO:0007669"/>
    <property type="project" value="UniProtKB-KW"/>
</dbReference>
<evidence type="ECO:0000256" key="6">
    <source>
        <dbReference type="ARBA" id="ARBA00022840"/>
    </source>
</evidence>
<dbReference type="PANTHER" id="PTHR10169">
    <property type="entry name" value="DNA TOPOISOMERASE/GYRASE"/>
    <property type="match status" value="1"/>
</dbReference>
<dbReference type="EC" id="5.6.2.2" evidence="4"/>
<accession>A0ABD1AL80</accession>
<dbReference type="GO" id="GO:0006265">
    <property type="term" value="P:DNA topological change"/>
    <property type="evidence" value="ECO:0007669"/>
    <property type="project" value="UniProtKB-UniRule"/>
</dbReference>
<name>A0ABD1AL80_CARAN</name>
<evidence type="ECO:0000256" key="9">
    <source>
        <dbReference type="ARBA" id="ARBA00023235"/>
    </source>
</evidence>